<protein>
    <submittedName>
        <fullName evidence="1">Uncharacterized protein</fullName>
    </submittedName>
</protein>
<organism evidence="1 2">
    <name type="scientific">Phycicoccus duodecadis</name>
    <dbReference type="NCBI Taxonomy" id="173053"/>
    <lineage>
        <taxon>Bacteria</taxon>
        <taxon>Bacillati</taxon>
        <taxon>Actinomycetota</taxon>
        <taxon>Actinomycetes</taxon>
        <taxon>Micrococcales</taxon>
        <taxon>Intrasporangiaceae</taxon>
        <taxon>Phycicoccus</taxon>
    </lineage>
</organism>
<sequence>METTTKNAAAMTAACVSYAAVRIGATTAHAGDLGRFQGRTLSAAGIAVRDRAATPTVGLGVVAMDAPTQGPAHPRLEGPPV</sequence>
<name>A0A2N3YGY1_9MICO</name>
<keyword evidence="2" id="KW-1185">Reference proteome</keyword>
<dbReference type="EMBL" id="PJNE01000001">
    <property type="protein sequence ID" value="PKW26117.1"/>
    <property type="molecule type" value="Genomic_DNA"/>
</dbReference>
<proteinExistence type="predicted"/>
<dbReference type="OrthoDB" id="9863899at2"/>
<gene>
    <name evidence="1" type="ORF">ATL31_0923</name>
</gene>
<dbReference type="Proteomes" id="UP000233781">
    <property type="component" value="Unassembled WGS sequence"/>
</dbReference>
<dbReference type="AlphaFoldDB" id="A0A2N3YGY1"/>
<reference evidence="1 2" key="1">
    <citation type="submission" date="2017-12" db="EMBL/GenBank/DDBJ databases">
        <title>Sequencing the genomes of 1000 Actinobacteria strains.</title>
        <authorList>
            <person name="Klenk H.-P."/>
        </authorList>
    </citation>
    <scope>NUCLEOTIDE SEQUENCE [LARGE SCALE GENOMIC DNA]</scope>
    <source>
        <strain evidence="1 2">DSM 12806</strain>
    </source>
</reference>
<comment type="caution">
    <text evidence="1">The sequence shown here is derived from an EMBL/GenBank/DDBJ whole genome shotgun (WGS) entry which is preliminary data.</text>
</comment>
<evidence type="ECO:0000313" key="2">
    <source>
        <dbReference type="Proteomes" id="UP000233781"/>
    </source>
</evidence>
<accession>A0A2N3YGY1</accession>
<evidence type="ECO:0000313" key="1">
    <source>
        <dbReference type="EMBL" id="PKW26117.1"/>
    </source>
</evidence>
<dbReference type="RefSeq" id="WP_101394732.1">
    <property type="nucleotide sequence ID" value="NZ_PJNE01000001.1"/>
</dbReference>